<dbReference type="Gene3D" id="1.25.40.10">
    <property type="entry name" value="Tetratricopeptide repeat domain"/>
    <property type="match status" value="1"/>
</dbReference>
<evidence type="ECO:0000313" key="2">
    <source>
        <dbReference type="Proteomes" id="UP001597542"/>
    </source>
</evidence>
<proteinExistence type="predicted"/>
<accession>A0ABW5HWX3</accession>
<sequence>MTDSVPPRRGGDSYRGDVRRHPLVHKIIDAWRDGSAQSRAALAEHPPPGAIAVRSRYLYLIDTARLGVDAAPFAEDMWDRALVAETEIDDAVRSGTLDQASQLCAELMDGSGHDAVTVVNARVGLGDVARVQGRTERAIDHYEAAVRAADAARYRFGRLRALVPLGHLTLLHHSAAAATRVFTEAADLAAAVSEPLYLANAITGLAETAERSGDLPQSIEKHQRAHALFSQVGSLTGQAHAAQRIGSLLHRDGRPALARDWLAAAALAFEQDGDPLGTINVLEAIGDLLLEVAEADEAATCYRTAGELARENGFAPAAAHAAQNLARVACACEQWPEAVALFEQAVSEYQKVGDLLGTTTALTKLASARQRLDGPEAGEQALADRVAAVLSIEHYRATNREARAQVEYRERFGEIYGRALHAAVESGAAEDFAVVAEALAGRRLAGLAEAQVPATVTDGLTLLQHFLVSAEQRWLAQGRAEDTGDLRLKPGISRQERVHRMMGAVAMKGAVREPARAALEDVLASVYLPPAADEGSALLADLPSDCDVLQLVVDPVLPNVLYRLWRAADGRTRLDRAELSLACVETLTALQIDDARRSDMCPAHVACLGELLPEDLRRAMAEGTACRLLLLPVGQLWLVPWGALAIGGQRLLCQTTEYVVCPSLLVQRRLRARGPARPVDEPTCTWRNPIMDSLSLEWMRQDSQWSVEPASWATEAKQRLTDGAHTVIVVCHGRPHGTLGHYLEMDPGVWLLPSDVLVGTPPQRLYLITCWGGGVPGQAMADPVTIATLNLARGSTEILASFGEFSDDPASDAFAQWVLEQLANTNVPVSRAVHLASARFSTAPGGNDLQLRYWATLLPIGTFHDV</sequence>
<dbReference type="SUPFAM" id="SSF48452">
    <property type="entry name" value="TPR-like"/>
    <property type="match status" value="1"/>
</dbReference>
<dbReference type="EMBL" id="JBHUKQ010000010">
    <property type="protein sequence ID" value="MFD2481211.1"/>
    <property type="molecule type" value="Genomic_DNA"/>
</dbReference>
<dbReference type="SMART" id="SM00028">
    <property type="entry name" value="TPR"/>
    <property type="match status" value="4"/>
</dbReference>
<dbReference type="PANTHER" id="PTHR10098">
    <property type="entry name" value="RAPSYN-RELATED"/>
    <property type="match status" value="1"/>
</dbReference>
<dbReference type="InterPro" id="IPR011990">
    <property type="entry name" value="TPR-like_helical_dom_sf"/>
</dbReference>
<dbReference type="InterPro" id="IPR019734">
    <property type="entry name" value="TPR_rpt"/>
</dbReference>
<dbReference type="PANTHER" id="PTHR10098:SF108">
    <property type="entry name" value="TETRATRICOPEPTIDE REPEAT PROTEIN 28"/>
    <property type="match status" value="1"/>
</dbReference>
<keyword evidence="2" id="KW-1185">Reference proteome</keyword>
<organism evidence="1 2">
    <name type="scientific">Amycolatopsis albidoflavus</name>
    <dbReference type="NCBI Taxonomy" id="102226"/>
    <lineage>
        <taxon>Bacteria</taxon>
        <taxon>Bacillati</taxon>
        <taxon>Actinomycetota</taxon>
        <taxon>Actinomycetes</taxon>
        <taxon>Pseudonocardiales</taxon>
        <taxon>Pseudonocardiaceae</taxon>
        <taxon>Amycolatopsis</taxon>
    </lineage>
</organism>
<comment type="caution">
    <text evidence="1">The sequence shown here is derived from an EMBL/GenBank/DDBJ whole genome shotgun (WGS) entry which is preliminary data.</text>
</comment>
<dbReference type="Proteomes" id="UP001597542">
    <property type="component" value="Unassembled WGS sequence"/>
</dbReference>
<gene>
    <name evidence="1" type="ORF">ACFSUT_13080</name>
</gene>
<reference evidence="2" key="1">
    <citation type="journal article" date="2019" name="Int. J. Syst. Evol. Microbiol.">
        <title>The Global Catalogue of Microorganisms (GCM) 10K type strain sequencing project: providing services to taxonomists for standard genome sequencing and annotation.</title>
        <authorList>
            <consortium name="The Broad Institute Genomics Platform"/>
            <consortium name="The Broad Institute Genome Sequencing Center for Infectious Disease"/>
            <person name="Wu L."/>
            <person name="Ma J."/>
        </authorList>
    </citation>
    <scope>NUCLEOTIDE SEQUENCE [LARGE SCALE GENOMIC DNA]</scope>
    <source>
        <strain evidence="2">CGMCC 4.7638</strain>
    </source>
</reference>
<protein>
    <submittedName>
        <fullName evidence="1">Tetratricopeptide repeat protein</fullName>
    </submittedName>
</protein>
<evidence type="ECO:0000313" key="1">
    <source>
        <dbReference type="EMBL" id="MFD2481211.1"/>
    </source>
</evidence>
<dbReference type="RefSeq" id="WP_344274447.1">
    <property type="nucleotide sequence ID" value="NZ_BAAAHV010000011.1"/>
</dbReference>
<name>A0ABW5HWX3_9PSEU</name>